<keyword evidence="4 13" id="KW-0812">Transmembrane</keyword>
<dbReference type="GO" id="GO:0030674">
    <property type="term" value="F:protein-macromolecule adaptor activity"/>
    <property type="evidence" value="ECO:0007669"/>
    <property type="project" value="TreeGrafter"/>
</dbReference>
<dbReference type="InterPro" id="IPR005352">
    <property type="entry name" value="Erg28"/>
</dbReference>
<dbReference type="PANTHER" id="PTHR15451:SF19">
    <property type="entry name" value="ERGOSTEROL BIOSYNTHETIC PROTEIN 28 HOMOLOG"/>
    <property type="match status" value="1"/>
</dbReference>
<evidence type="ECO:0000256" key="6">
    <source>
        <dbReference type="ARBA" id="ARBA00022955"/>
    </source>
</evidence>
<dbReference type="Pfam" id="PF03694">
    <property type="entry name" value="Erg28"/>
    <property type="match status" value="1"/>
</dbReference>
<feature type="transmembrane region" description="Helical" evidence="13">
    <location>
        <begin position="78"/>
        <end position="100"/>
    </location>
</feature>
<evidence type="ECO:0000256" key="8">
    <source>
        <dbReference type="ARBA" id="ARBA00023011"/>
    </source>
</evidence>
<evidence type="ECO:0000256" key="13">
    <source>
        <dbReference type="SAM" id="Phobius"/>
    </source>
</evidence>
<evidence type="ECO:0000313" key="15">
    <source>
        <dbReference type="Proteomes" id="UP000076738"/>
    </source>
</evidence>
<evidence type="ECO:0000256" key="3">
    <source>
        <dbReference type="ARBA" id="ARBA00022516"/>
    </source>
</evidence>
<organism evidence="14 15">
    <name type="scientific">Calocera viscosa (strain TUFC12733)</name>
    <dbReference type="NCBI Taxonomy" id="1330018"/>
    <lineage>
        <taxon>Eukaryota</taxon>
        <taxon>Fungi</taxon>
        <taxon>Dikarya</taxon>
        <taxon>Basidiomycota</taxon>
        <taxon>Agaricomycotina</taxon>
        <taxon>Dacrymycetes</taxon>
        <taxon>Dacrymycetales</taxon>
        <taxon>Dacrymycetaceae</taxon>
        <taxon>Calocera</taxon>
    </lineage>
</organism>
<dbReference type="PANTHER" id="PTHR15451">
    <property type="entry name" value="ERGOSTEROL BIOSYNTHETIC PROTEIN 28-RELATED"/>
    <property type="match status" value="1"/>
</dbReference>
<keyword evidence="8" id="KW-0756">Sterol biosynthesis</keyword>
<keyword evidence="9" id="KW-0443">Lipid metabolism</keyword>
<evidence type="ECO:0000256" key="11">
    <source>
        <dbReference type="ARBA" id="ARBA00023166"/>
    </source>
</evidence>
<protein>
    <submittedName>
        <fullName evidence="14">Erg28-like protein</fullName>
    </submittedName>
</protein>
<evidence type="ECO:0000256" key="7">
    <source>
        <dbReference type="ARBA" id="ARBA00022989"/>
    </source>
</evidence>
<comment type="subcellular location">
    <subcellularLocation>
        <location evidence="1">Endoplasmic reticulum membrane</location>
        <topology evidence="1">Multi-pass membrane protein</topology>
    </subcellularLocation>
</comment>
<dbReference type="AlphaFoldDB" id="A0A167MHD5"/>
<dbReference type="GO" id="GO:0016126">
    <property type="term" value="P:sterol biosynthetic process"/>
    <property type="evidence" value="ECO:0007669"/>
    <property type="project" value="UniProtKB-KW"/>
</dbReference>
<evidence type="ECO:0000256" key="12">
    <source>
        <dbReference type="ARBA" id="ARBA00023221"/>
    </source>
</evidence>
<reference evidence="14 15" key="1">
    <citation type="journal article" date="2016" name="Mol. Biol. Evol.">
        <title>Comparative Genomics of Early-Diverging Mushroom-Forming Fungi Provides Insights into the Origins of Lignocellulose Decay Capabilities.</title>
        <authorList>
            <person name="Nagy L.G."/>
            <person name="Riley R."/>
            <person name="Tritt A."/>
            <person name="Adam C."/>
            <person name="Daum C."/>
            <person name="Floudas D."/>
            <person name="Sun H."/>
            <person name="Yadav J.S."/>
            <person name="Pangilinan J."/>
            <person name="Larsson K.H."/>
            <person name="Matsuura K."/>
            <person name="Barry K."/>
            <person name="Labutti K."/>
            <person name="Kuo R."/>
            <person name="Ohm R.A."/>
            <person name="Bhattacharya S.S."/>
            <person name="Shirouzu T."/>
            <person name="Yoshinaga Y."/>
            <person name="Martin F.M."/>
            <person name="Grigoriev I.V."/>
            <person name="Hibbett D.S."/>
        </authorList>
    </citation>
    <scope>NUCLEOTIDE SEQUENCE [LARGE SCALE GENOMIC DNA]</scope>
    <source>
        <strain evidence="14 15">TUFC12733</strain>
    </source>
</reference>
<dbReference type="EMBL" id="KV417283">
    <property type="protein sequence ID" value="KZO96711.1"/>
    <property type="molecule type" value="Genomic_DNA"/>
</dbReference>
<keyword evidence="3" id="KW-0444">Lipid biosynthesis</keyword>
<evidence type="ECO:0000256" key="4">
    <source>
        <dbReference type="ARBA" id="ARBA00022692"/>
    </source>
</evidence>
<dbReference type="Proteomes" id="UP000076738">
    <property type="component" value="Unassembled WGS sequence"/>
</dbReference>
<keyword evidence="15" id="KW-1185">Reference proteome</keyword>
<keyword evidence="5" id="KW-0256">Endoplasmic reticulum</keyword>
<evidence type="ECO:0000256" key="2">
    <source>
        <dbReference type="ARBA" id="ARBA00005377"/>
    </source>
</evidence>
<sequence>MDQIQELVTKYLPGPGLLPAWNLIAASTAVIYAVQNLLSDKGSKLVYLNGAKQGLVNPLQSRNFGIWSLTSGMVRFYVAYNITNPVVYNIGLGTYVIALFHFLSEWLVFGTCALGGGVVSPIIVASTSIVWMVSQREFYVGA</sequence>
<evidence type="ECO:0000256" key="5">
    <source>
        <dbReference type="ARBA" id="ARBA00022824"/>
    </source>
</evidence>
<evidence type="ECO:0000313" key="14">
    <source>
        <dbReference type="EMBL" id="KZO96711.1"/>
    </source>
</evidence>
<keyword evidence="10 13" id="KW-0472">Membrane</keyword>
<keyword evidence="11" id="KW-1207">Sterol metabolism</keyword>
<dbReference type="STRING" id="1330018.A0A167MHD5"/>
<comment type="similarity">
    <text evidence="2">Belongs to the ERG28 family.</text>
</comment>
<evidence type="ECO:0000256" key="9">
    <source>
        <dbReference type="ARBA" id="ARBA00023098"/>
    </source>
</evidence>
<keyword evidence="7 13" id="KW-1133">Transmembrane helix</keyword>
<keyword evidence="6" id="KW-0752">Steroid biosynthesis</keyword>
<dbReference type="GO" id="GO:0005789">
    <property type="term" value="C:endoplasmic reticulum membrane"/>
    <property type="evidence" value="ECO:0007669"/>
    <property type="project" value="UniProtKB-SubCell"/>
</dbReference>
<evidence type="ECO:0000256" key="10">
    <source>
        <dbReference type="ARBA" id="ARBA00023136"/>
    </source>
</evidence>
<gene>
    <name evidence="14" type="ORF">CALVIDRAFT_563779</name>
</gene>
<dbReference type="OrthoDB" id="6485510at2759"/>
<proteinExistence type="inferred from homology"/>
<feature type="transmembrane region" description="Helical" evidence="13">
    <location>
        <begin position="106"/>
        <end position="133"/>
    </location>
</feature>
<feature type="transmembrane region" description="Helical" evidence="13">
    <location>
        <begin position="20"/>
        <end position="38"/>
    </location>
</feature>
<accession>A0A167MHD5</accession>
<name>A0A167MHD5_CALVF</name>
<keyword evidence="12" id="KW-0753">Steroid metabolism</keyword>
<evidence type="ECO:0000256" key="1">
    <source>
        <dbReference type="ARBA" id="ARBA00004477"/>
    </source>
</evidence>